<name>A0A8X6IVC1_NEPPI</name>
<dbReference type="Proteomes" id="UP000887013">
    <property type="component" value="Unassembled WGS sequence"/>
</dbReference>
<gene>
    <name evidence="2" type="primary">X975_20189</name>
    <name evidence="2" type="ORF">NPIL_4481</name>
</gene>
<keyword evidence="1" id="KW-1133">Transmembrane helix</keyword>
<keyword evidence="1" id="KW-0472">Membrane</keyword>
<protein>
    <submittedName>
        <fullName evidence="2">Uncharacterized protein</fullName>
    </submittedName>
</protein>
<reference evidence="2" key="1">
    <citation type="submission" date="2020-08" db="EMBL/GenBank/DDBJ databases">
        <title>Multicomponent nature underlies the extraordinary mechanical properties of spider dragline silk.</title>
        <authorList>
            <person name="Kono N."/>
            <person name="Nakamura H."/>
            <person name="Mori M."/>
            <person name="Yoshida Y."/>
            <person name="Ohtoshi R."/>
            <person name="Malay A.D."/>
            <person name="Moran D.A.P."/>
            <person name="Tomita M."/>
            <person name="Numata K."/>
            <person name="Arakawa K."/>
        </authorList>
    </citation>
    <scope>NUCLEOTIDE SEQUENCE</scope>
</reference>
<dbReference type="EMBL" id="BMAW01093686">
    <property type="protein sequence ID" value="GFS61655.1"/>
    <property type="molecule type" value="Genomic_DNA"/>
</dbReference>
<comment type="caution">
    <text evidence="2">The sequence shown here is derived from an EMBL/GenBank/DDBJ whole genome shotgun (WGS) entry which is preliminary data.</text>
</comment>
<dbReference type="OrthoDB" id="6426168at2759"/>
<organism evidence="2 3">
    <name type="scientific">Nephila pilipes</name>
    <name type="common">Giant wood spider</name>
    <name type="synonym">Nephila maculata</name>
    <dbReference type="NCBI Taxonomy" id="299642"/>
    <lineage>
        <taxon>Eukaryota</taxon>
        <taxon>Metazoa</taxon>
        <taxon>Ecdysozoa</taxon>
        <taxon>Arthropoda</taxon>
        <taxon>Chelicerata</taxon>
        <taxon>Arachnida</taxon>
        <taxon>Araneae</taxon>
        <taxon>Araneomorphae</taxon>
        <taxon>Entelegynae</taxon>
        <taxon>Araneoidea</taxon>
        <taxon>Nephilidae</taxon>
        <taxon>Nephila</taxon>
    </lineage>
</organism>
<accession>A0A8X6IVC1</accession>
<proteinExistence type="predicted"/>
<keyword evidence="1" id="KW-0812">Transmembrane</keyword>
<dbReference type="AlphaFoldDB" id="A0A8X6IVC1"/>
<evidence type="ECO:0000256" key="1">
    <source>
        <dbReference type="SAM" id="Phobius"/>
    </source>
</evidence>
<evidence type="ECO:0000313" key="3">
    <source>
        <dbReference type="Proteomes" id="UP000887013"/>
    </source>
</evidence>
<keyword evidence="3" id="KW-1185">Reference proteome</keyword>
<feature type="transmembrane region" description="Helical" evidence="1">
    <location>
        <begin position="33"/>
        <end position="56"/>
    </location>
</feature>
<sequence length="92" mass="10328">MASYGLAAMVTENYLLTWPQTIFSRPHLLISTWTATLATVLLMMTFFAQVTAVVIMTDPTISIRGLVWSNNLRGEEVSRRSGEVKSDCFLQK</sequence>
<evidence type="ECO:0000313" key="2">
    <source>
        <dbReference type="EMBL" id="GFS61655.1"/>
    </source>
</evidence>